<dbReference type="GeneID" id="36581109"/>
<evidence type="ECO:0000313" key="2">
    <source>
        <dbReference type="EMBL" id="PMD64331.1"/>
    </source>
</evidence>
<dbReference type="STRING" id="1095630.A0A2J6TMU1"/>
<keyword evidence="3" id="KW-1185">Reference proteome</keyword>
<name>A0A2J6TMU1_9HELO</name>
<feature type="non-terminal residue" evidence="2">
    <location>
        <position position="293"/>
    </location>
</feature>
<organism evidence="2 3">
    <name type="scientific">Hyaloscypha bicolor E</name>
    <dbReference type="NCBI Taxonomy" id="1095630"/>
    <lineage>
        <taxon>Eukaryota</taxon>
        <taxon>Fungi</taxon>
        <taxon>Dikarya</taxon>
        <taxon>Ascomycota</taxon>
        <taxon>Pezizomycotina</taxon>
        <taxon>Leotiomycetes</taxon>
        <taxon>Helotiales</taxon>
        <taxon>Hyaloscyphaceae</taxon>
        <taxon>Hyaloscypha</taxon>
        <taxon>Hyaloscypha bicolor</taxon>
    </lineage>
</organism>
<dbReference type="Proteomes" id="UP000235371">
    <property type="component" value="Unassembled WGS sequence"/>
</dbReference>
<dbReference type="RefSeq" id="XP_024741235.1">
    <property type="nucleotide sequence ID" value="XM_024873029.1"/>
</dbReference>
<dbReference type="InterPro" id="IPR010730">
    <property type="entry name" value="HET"/>
</dbReference>
<dbReference type="Pfam" id="PF06985">
    <property type="entry name" value="HET"/>
    <property type="match status" value="1"/>
</dbReference>
<dbReference type="PANTHER" id="PTHR33112:SF1">
    <property type="entry name" value="HETEROKARYON INCOMPATIBILITY DOMAIN-CONTAINING PROTEIN"/>
    <property type="match status" value="1"/>
</dbReference>
<proteinExistence type="predicted"/>
<dbReference type="EMBL" id="KZ613767">
    <property type="protein sequence ID" value="PMD64331.1"/>
    <property type="molecule type" value="Genomic_DNA"/>
</dbReference>
<evidence type="ECO:0000313" key="3">
    <source>
        <dbReference type="Proteomes" id="UP000235371"/>
    </source>
</evidence>
<dbReference type="PANTHER" id="PTHR33112">
    <property type="entry name" value="DOMAIN PROTEIN, PUTATIVE-RELATED"/>
    <property type="match status" value="1"/>
</dbReference>
<accession>A0A2J6TMU1</accession>
<feature type="domain" description="Heterokaryon incompatibility" evidence="1">
    <location>
        <begin position="49"/>
        <end position="185"/>
    </location>
</feature>
<evidence type="ECO:0000259" key="1">
    <source>
        <dbReference type="Pfam" id="PF06985"/>
    </source>
</evidence>
<protein>
    <submittedName>
        <fullName evidence="2">HET-domain-containing protein</fullName>
    </submittedName>
</protein>
<sequence length="293" mass="33653">MDSVKRWLDFCLKNHGETCEPIDIRPIPNLRVVDCTTGLIVPAEPGCKYLAMSYVWGTVPSKELENGENLFSVNSPILIRDALSATKRIGYRYIWIDRYCIPQEDGKERHSQIQQMDLVYSKAQSTIIAISSPDPSHGLPGIGSRERATPVTIYIGNELHAYVPPHPSAEVYGSVWNSRGWTHQETILSRRRIFFCKQQIYFECSGMRCHDTMSAPLELLHTKELRTFSKWNRPGLFSRVRQTKDPFNAVFDHIALYTRRNLTQPEDILNGIMGTFHAFESIYDSFRHYLGIP</sequence>
<dbReference type="AlphaFoldDB" id="A0A2J6TMU1"/>
<dbReference type="OrthoDB" id="5428863at2759"/>
<gene>
    <name evidence="2" type="ORF">K444DRAFT_482530</name>
</gene>
<dbReference type="InParanoid" id="A0A2J6TMU1"/>
<reference evidence="2 3" key="1">
    <citation type="submission" date="2016-04" db="EMBL/GenBank/DDBJ databases">
        <title>A degradative enzymes factory behind the ericoid mycorrhizal symbiosis.</title>
        <authorList>
            <consortium name="DOE Joint Genome Institute"/>
            <person name="Martino E."/>
            <person name="Morin E."/>
            <person name="Grelet G."/>
            <person name="Kuo A."/>
            <person name="Kohler A."/>
            <person name="Daghino S."/>
            <person name="Barry K."/>
            <person name="Choi C."/>
            <person name="Cichocki N."/>
            <person name="Clum A."/>
            <person name="Copeland A."/>
            <person name="Hainaut M."/>
            <person name="Haridas S."/>
            <person name="Labutti K."/>
            <person name="Lindquist E."/>
            <person name="Lipzen A."/>
            <person name="Khouja H.-R."/>
            <person name="Murat C."/>
            <person name="Ohm R."/>
            <person name="Olson A."/>
            <person name="Spatafora J."/>
            <person name="Veneault-Fourrey C."/>
            <person name="Henrissat B."/>
            <person name="Grigoriev I."/>
            <person name="Martin F."/>
            <person name="Perotto S."/>
        </authorList>
    </citation>
    <scope>NUCLEOTIDE SEQUENCE [LARGE SCALE GENOMIC DNA]</scope>
    <source>
        <strain evidence="2 3">E</strain>
    </source>
</reference>